<dbReference type="GO" id="GO:0006508">
    <property type="term" value="P:proteolysis"/>
    <property type="evidence" value="ECO:0007669"/>
    <property type="project" value="InterPro"/>
</dbReference>
<dbReference type="Proteomes" id="UP000523139">
    <property type="component" value="Unassembled WGS sequence"/>
</dbReference>
<dbReference type="InterPro" id="IPR020568">
    <property type="entry name" value="Ribosomal_Su5_D2-typ_SF"/>
</dbReference>
<dbReference type="InterPro" id="IPR036034">
    <property type="entry name" value="PDZ_sf"/>
</dbReference>
<feature type="domain" description="Lon proteolytic" evidence="1">
    <location>
        <begin position="242"/>
        <end position="331"/>
    </location>
</feature>
<gene>
    <name evidence="2" type="ORF">HGQ17_04460</name>
</gene>
<dbReference type="Gene3D" id="3.30.230.10">
    <property type="match status" value="1"/>
</dbReference>
<accession>A0A7X8TID8</accession>
<dbReference type="InterPro" id="IPR008269">
    <property type="entry name" value="Lon_proteolytic"/>
</dbReference>
<evidence type="ECO:0000259" key="1">
    <source>
        <dbReference type="Pfam" id="PF05362"/>
    </source>
</evidence>
<name>A0A7X8TID8_9MICC</name>
<dbReference type="InterPro" id="IPR014721">
    <property type="entry name" value="Ribsml_uS5_D2-typ_fold_subgr"/>
</dbReference>
<sequence length="353" mass="36777">MTLRTTVQAASGIGAVALGVTALFLPGAHVIESPGPIFDTIGEVEGMPVITVQGADTYATEGTLALTTAYVSGGPVTDVRVARVIGGWLAPSQDVVPEPYVYSPGTTSEEVAERNTSTMASSQQISVAAALEHLEVDFDAQLVVVGFTERGVEEGVEEKLQLGDEITAAAGEPISGIEGLRQAVNEAEGEPIELTVVRDEEELNIEVPTFQEADGEYYVGIGADSRLNFPVDVDFRLEDVGGPSAGLMFTLGLIDTMTEESLTGGEHWAGTGTVDPDGTVGIIGGPAQKAVGANEAGADHFLVPRVNCDELEGRIPGDLAVYGVDDVDEAVAVIEAVRDGDTEYLDSVEPCGR</sequence>
<dbReference type="Pfam" id="PF05362">
    <property type="entry name" value="Lon_C"/>
    <property type="match status" value="1"/>
</dbReference>
<dbReference type="RefSeq" id="WP_168886777.1">
    <property type="nucleotide sequence ID" value="NZ_JABAHY010000003.1"/>
</dbReference>
<organism evidence="2 3">
    <name type="scientific">Nesterenkonia sedimenti</name>
    <dbReference type="NCBI Taxonomy" id="1463632"/>
    <lineage>
        <taxon>Bacteria</taxon>
        <taxon>Bacillati</taxon>
        <taxon>Actinomycetota</taxon>
        <taxon>Actinomycetes</taxon>
        <taxon>Micrococcales</taxon>
        <taxon>Micrococcaceae</taxon>
        <taxon>Nesterenkonia</taxon>
    </lineage>
</organism>
<proteinExistence type="predicted"/>
<protein>
    <submittedName>
        <fullName evidence="2">Signal protein PDZ</fullName>
    </submittedName>
</protein>
<evidence type="ECO:0000313" key="2">
    <source>
        <dbReference type="EMBL" id="NLS09269.1"/>
    </source>
</evidence>
<dbReference type="AlphaFoldDB" id="A0A7X8TID8"/>
<dbReference type="EMBL" id="JABAHY010000003">
    <property type="protein sequence ID" value="NLS09269.1"/>
    <property type="molecule type" value="Genomic_DNA"/>
</dbReference>
<comment type="caution">
    <text evidence="2">The sequence shown here is derived from an EMBL/GenBank/DDBJ whole genome shotgun (WGS) entry which is preliminary data.</text>
</comment>
<keyword evidence="3" id="KW-1185">Reference proteome</keyword>
<evidence type="ECO:0000313" key="3">
    <source>
        <dbReference type="Proteomes" id="UP000523139"/>
    </source>
</evidence>
<dbReference type="SUPFAM" id="SSF54211">
    <property type="entry name" value="Ribosomal protein S5 domain 2-like"/>
    <property type="match status" value="1"/>
</dbReference>
<dbReference type="Gene3D" id="2.30.42.10">
    <property type="match status" value="1"/>
</dbReference>
<dbReference type="GO" id="GO:0004176">
    <property type="term" value="F:ATP-dependent peptidase activity"/>
    <property type="evidence" value="ECO:0007669"/>
    <property type="project" value="InterPro"/>
</dbReference>
<dbReference type="SUPFAM" id="SSF50156">
    <property type="entry name" value="PDZ domain-like"/>
    <property type="match status" value="1"/>
</dbReference>
<dbReference type="GO" id="GO:0004252">
    <property type="term" value="F:serine-type endopeptidase activity"/>
    <property type="evidence" value="ECO:0007669"/>
    <property type="project" value="InterPro"/>
</dbReference>
<reference evidence="2 3" key="1">
    <citation type="submission" date="2020-04" db="EMBL/GenBank/DDBJ databases">
        <title>Nesterenkonia sp. nov., isolated from marine sediment.</title>
        <authorList>
            <person name="Zhang G."/>
        </authorList>
    </citation>
    <scope>NUCLEOTIDE SEQUENCE [LARGE SCALE GENOMIC DNA]</scope>
    <source>
        <strain evidence="2 3">MY13</strain>
    </source>
</reference>